<dbReference type="InterPro" id="IPR012296">
    <property type="entry name" value="Nuclease_put_TT1808"/>
</dbReference>
<dbReference type="InterPro" id="IPR011335">
    <property type="entry name" value="Restrct_endonuc-II-like"/>
</dbReference>
<accession>A0A176S7U3</accession>
<reference evidence="2 3" key="1">
    <citation type="submission" date="2016-05" db="EMBL/GenBank/DDBJ databases">
        <title>Single-cell genome of chain-forming Candidatus Thiomargarita nelsonii and comparison to other large sulfur-oxidizing bacteria.</title>
        <authorList>
            <person name="Winkel M."/>
            <person name="Salman V."/>
            <person name="Woyke T."/>
            <person name="Schulz-Vogt H."/>
            <person name="Richter M."/>
            <person name="Flood B."/>
            <person name="Bailey J."/>
            <person name="Amann R."/>
            <person name="Mussmann M."/>
        </authorList>
    </citation>
    <scope>NUCLEOTIDE SEQUENCE [LARGE SCALE GENOMIC DNA]</scope>
    <source>
        <strain evidence="2 3">THI036</strain>
    </source>
</reference>
<dbReference type="Proteomes" id="UP000076962">
    <property type="component" value="Unassembled WGS sequence"/>
</dbReference>
<sequence>MGSKDMTDTFEIEETHNLQEYEEQYMGSLYHSSAQTRITNLLSNDERFSVFVELSLDATQIDLSQFGLKAKDKLIPDICLYPKGHLKKRGRDVRKVPDIPLLAIEVISPDQGSDEILAKFEAYFTLGVKSCWLVEPSVEVVHIYPQPSQHKTFDMNDTEIFDEIIDIHLPIQSIFQW</sequence>
<proteinExistence type="predicted"/>
<evidence type="ECO:0000313" key="3">
    <source>
        <dbReference type="Proteomes" id="UP000076962"/>
    </source>
</evidence>
<dbReference type="PANTHER" id="PTHR34107:SF2">
    <property type="entry name" value="SLL0888 PROTEIN"/>
    <property type="match status" value="1"/>
</dbReference>
<comment type="caution">
    <text evidence="2">The sequence shown here is derived from an EMBL/GenBank/DDBJ whole genome shotgun (WGS) entry which is preliminary data.</text>
</comment>
<dbReference type="PANTHER" id="PTHR34107">
    <property type="entry name" value="SLL0198 PROTEIN-RELATED"/>
    <property type="match status" value="1"/>
</dbReference>
<dbReference type="EMBL" id="LUTY01000009">
    <property type="protein sequence ID" value="OAD24105.1"/>
    <property type="molecule type" value="Genomic_DNA"/>
</dbReference>
<dbReference type="Gene3D" id="3.90.1570.10">
    <property type="entry name" value="tt1808, chain A"/>
    <property type="match status" value="1"/>
</dbReference>
<dbReference type="InterPro" id="IPR008538">
    <property type="entry name" value="Uma2"/>
</dbReference>
<gene>
    <name evidence="2" type="ORF">THIOM_000044</name>
</gene>
<evidence type="ECO:0000313" key="2">
    <source>
        <dbReference type="EMBL" id="OAD24105.1"/>
    </source>
</evidence>
<dbReference type="CDD" id="cd06260">
    <property type="entry name" value="DUF820-like"/>
    <property type="match status" value="1"/>
</dbReference>
<feature type="domain" description="Putative restriction endonuclease" evidence="1">
    <location>
        <begin position="64"/>
        <end position="161"/>
    </location>
</feature>
<dbReference type="Pfam" id="PF05685">
    <property type="entry name" value="Uma2"/>
    <property type="match status" value="1"/>
</dbReference>
<keyword evidence="3" id="KW-1185">Reference proteome</keyword>
<protein>
    <recommendedName>
        <fullName evidence="1">Putative restriction endonuclease domain-containing protein</fullName>
    </recommendedName>
</protein>
<dbReference type="SUPFAM" id="SSF52980">
    <property type="entry name" value="Restriction endonuclease-like"/>
    <property type="match status" value="1"/>
</dbReference>
<name>A0A176S7U3_9GAMM</name>
<organism evidence="2 3">
    <name type="scientific">Candidatus Thiomargarita nelsonii</name>
    <dbReference type="NCBI Taxonomy" id="1003181"/>
    <lineage>
        <taxon>Bacteria</taxon>
        <taxon>Pseudomonadati</taxon>
        <taxon>Pseudomonadota</taxon>
        <taxon>Gammaproteobacteria</taxon>
        <taxon>Thiotrichales</taxon>
        <taxon>Thiotrichaceae</taxon>
        <taxon>Thiomargarita</taxon>
    </lineage>
</organism>
<dbReference type="AlphaFoldDB" id="A0A176S7U3"/>
<evidence type="ECO:0000259" key="1">
    <source>
        <dbReference type="Pfam" id="PF05685"/>
    </source>
</evidence>